<organism evidence="2 3">
    <name type="scientific">Thiohalocapsa halophila</name>
    <dbReference type="NCBI Taxonomy" id="69359"/>
    <lineage>
        <taxon>Bacteria</taxon>
        <taxon>Pseudomonadati</taxon>
        <taxon>Pseudomonadota</taxon>
        <taxon>Gammaproteobacteria</taxon>
        <taxon>Chromatiales</taxon>
        <taxon>Chromatiaceae</taxon>
        <taxon>Thiohalocapsa</taxon>
    </lineage>
</organism>
<evidence type="ECO:0000313" key="2">
    <source>
        <dbReference type="EMBL" id="MBK1630615.1"/>
    </source>
</evidence>
<name>A0ABS1CFE7_9GAMM</name>
<feature type="domain" description="Transposase IS200-like" evidence="1">
    <location>
        <begin position="9"/>
        <end position="124"/>
    </location>
</feature>
<dbReference type="Proteomes" id="UP000748752">
    <property type="component" value="Unassembled WGS sequence"/>
</dbReference>
<dbReference type="Gene3D" id="3.30.70.1290">
    <property type="entry name" value="Transposase IS200-like"/>
    <property type="match status" value="1"/>
</dbReference>
<keyword evidence="3" id="KW-1185">Reference proteome</keyword>
<sequence length="246" mass="27554">MARLPRFILPGYPQHVIQRGNNRMTILHDEEDYWVLWSTLRDAAEKFGCAVHGYVLMPSHFHLLLTPMHGNGIGKLMQYTGRYYVQHANQRYGRTGTLWDGRYRATLVEPDALLLAVTRYIELNPVRAGLVDAPSAYEWSSYVANALGADDDLVAPHPAYQALGDDEAARHAAYADTFATPLSPAFVQRVRDATNKAWVLGSDAFCCDVEGKLNRRTRPQPRGGDRRSAAFRRALAERRPASRGAS</sequence>
<proteinExistence type="predicted"/>
<dbReference type="EMBL" id="NRRV01000014">
    <property type="protein sequence ID" value="MBK1630615.1"/>
    <property type="molecule type" value="Genomic_DNA"/>
</dbReference>
<evidence type="ECO:0000313" key="3">
    <source>
        <dbReference type="Proteomes" id="UP000748752"/>
    </source>
</evidence>
<dbReference type="PANTHER" id="PTHR34322">
    <property type="entry name" value="TRANSPOSASE, Y1_TNP DOMAIN-CONTAINING"/>
    <property type="match status" value="1"/>
</dbReference>
<dbReference type="SMART" id="SM01321">
    <property type="entry name" value="Y1_Tnp"/>
    <property type="match status" value="1"/>
</dbReference>
<dbReference type="InterPro" id="IPR002686">
    <property type="entry name" value="Transposase_17"/>
</dbReference>
<gene>
    <name evidence="2" type="ORF">CKO31_07630</name>
</gene>
<dbReference type="InterPro" id="IPR036515">
    <property type="entry name" value="Transposase_17_sf"/>
</dbReference>
<protein>
    <submittedName>
        <fullName evidence="2">Transposase</fullName>
    </submittedName>
</protein>
<dbReference type="SUPFAM" id="SSF143422">
    <property type="entry name" value="Transposase IS200-like"/>
    <property type="match status" value="1"/>
</dbReference>
<dbReference type="Pfam" id="PF01797">
    <property type="entry name" value="Y1_Tnp"/>
    <property type="match status" value="1"/>
</dbReference>
<accession>A0ABS1CFE7</accession>
<reference evidence="2 3" key="1">
    <citation type="journal article" date="2020" name="Microorganisms">
        <title>Osmotic Adaptation and Compatible Solute Biosynthesis of Phototrophic Bacteria as Revealed from Genome Analyses.</title>
        <authorList>
            <person name="Imhoff J.F."/>
            <person name="Rahn T."/>
            <person name="Kunzel S."/>
            <person name="Keller A."/>
            <person name="Neulinger S.C."/>
        </authorList>
    </citation>
    <scope>NUCLEOTIDE SEQUENCE [LARGE SCALE GENOMIC DNA]</scope>
    <source>
        <strain evidence="2 3">DSM 6210</strain>
    </source>
</reference>
<dbReference type="PANTHER" id="PTHR34322:SF2">
    <property type="entry name" value="TRANSPOSASE IS200-LIKE DOMAIN-CONTAINING PROTEIN"/>
    <property type="match status" value="1"/>
</dbReference>
<evidence type="ECO:0000259" key="1">
    <source>
        <dbReference type="SMART" id="SM01321"/>
    </source>
</evidence>
<comment type="caution">
    <text evidence="2">The sequence shown here is derived from an EMBL/GenBank/DDBJ whole genome shotgun (WGS) entry which is preliminary data.</text>
</comment>
<dbReference type="RefSeq" id="WP_200235656.1">
    <property type="nucleotide sequence ID" value="NZ_NRRV01000014.1"/>
</dbReference>